<sequence length="214" mass="25528">MWYFSGGAVWLWLNFYLSKYCLYDIKCSVPNIHLPSIQLNEIRLPEVLRRRQNSPTLPQQQQQQQNFPPQPSYPILPQNFNEPVMGFPIERVYRYPVHQYQHTNQNIRSRRSNTNKVSECQLNNKTNSKEDCPNIISFYSEDENSIFSTKNKKCLNDFKHLIKQNKRKKRDLRSAWENCGKWIAWIWWMSNFFMYIIGCCNNGCDMLNGGCKPE</sequence>
<proteinExistence type="predicted"/>
<dbReference type="EMBL" id="JABEBT010000007">
    <property type="protein sequence ID" value="KAF7639185.1"/>
    <property type="molecule type" value="Genomic_DNA"/>
</dbReference>
<protein>
    <submittedName>
        <fullName evidence="3">Uncharacterized protein</fullName>
    </submittedName>
</protein>
<evidence type="ECO:0000256" key="2">
    <source>
        <dbReference type="SAM" id="SignalP"/>
    </source>
</evidence>
<feature type="non-terminal residue" evidence="3">
    <location>
        <position position="214"/>
    </location>
</feature>
<feature type="signal peptide" evidence="2">
    <location>
        <begin position="1"/>
        <end position="23"/>
    </location>
</feature>
<evidence type="ECO:0000256" key="1">
    <source>
        <dbReference type="SAM" id="MobiDB-lite"/>
    </source>
</evidence>
<keyword evidence="2" id="KW-0732">Signal</keyword>
<reference evidence="3" key="1">
    <citation type="journal article" date="2020" name="Ecol. Evol.">
        <title>Genome structure and content of the rice root-knot nematode (Meloidogyne graminicola).</title>
        <authorList>
            <person name="Phan N.T."/>
            <person name="Danchin E.G.J."/>
            <person name="Klopp C."/>
            <person name="Perfus-Barbeoch L."/>
            <person name="Kozlowski D.K."/>
            <person name="Koutsovoulos G.D."/>
            <person name="Lopez-Roques C."/>
            <person name="Bouchez O."/>
            <person name="Zahm M."/>
            <person name="Besnard G."/>
            <person name="Bellafiore S."/>
        </authorList>
    </citation>
    <scope>NUCLEOTIDE SEQUENCE</scope>
    <source>
        <strain evidence="3">VN-18</strain>
    </source>
</reference>
<gene>
    <name evidence="3" type="ORF">Mgra_00001416</name>
</gene>
<evidence type="ECO:0000313" key="4">
    <source>
        <dbReference type="Proteomes" id="UP000605970"/>
    </source>
</evidence>
<dbReference type="Proteomes" id="UP000605970">
    <property type="component" value="Unassembled WGS sequence"/>
</dbReference>
<comment type="caution">
    <text evidence="3">The sequence shown here is derived from an EMBL/GenBank/DDBJ whole genome shotgun (WGS) entry which is preliminary data.</text>
</comment>
<dbReference type="AlphaFoldDB" id="A0A8T0A1B3"/>
<evidence type="ECO:0000313" key="3">
    <source>
        <dbReference type="EMBL" id="KAF7639185.1"/>
    </source>
</evidence>
<feature type="chain" id="PRO_5035798083" evidence="2">
    <location>
        <begin position="24"/>
        <end position="214"/>
    </location>
</feature>
<name>A0A8T0A1B3_9BILA</name>
<organism evidence="3 4">
    <name type="scientific">Meloidogyne graminicola</name>
    <dbReference type="NCBI Taxonomy" id="189291"/>
    <lineage>
        <taxon>Eukaryota</taxon>
        <taxon>Metazoa</taxon>
        <taxon>Ecdysozoa</taxon>
        <taxon>Nematoda</taxon>
        <taxon>Chromadorea</taxon>
        <taxon>Rhabditida</taxon>
        <taxon>Tylenchina</taxon>
        <taxon>Tylenchomorpha</taxon>
        <taxon>Tylenchoidea</taxon>
        <taxon>Meloidogynidae</taxon>
        <taxon>Meloidogyninae</taxon>
        <taxon>Meloidogyne</taxon>
    </lineage>
</organism>
<keyword evidence="4" id="KW-1185">Reference proteome</keyword>
<accession>A0A8T0A1B3</accession>
<feature type="compositionally biased region" description="Low complexity" evidence="1">
    <location>
        <begin position="53"/>
        <end position="67"/>
    </location>
</feature>
<feature type="region of interest" description="Disordered" evidence="1">
    <location>
        <begin position="52"/>
        <end position="73"/>
    </location>
</feature>